<evidence type="ECO:0000313" key="1">
    <source>
        <dbReference type="EMBL" id="MDT0528284.1"/>
    </source>
</evidence>
<keyword evidence="2" id="KW-1185">Reference proteome</keyword>
<dbReference type="RefSeq" id="WP_311410603.1">
    <property type="nucleotide sequence ID" value="NZ_JAVRFL010000004.1"/>
</dbReference>
<evidence type="ECO:0000313" key="2">
    <source>
        <dbReference type="Proteomes" id="UP001180973"/>
    </source>
</evidence>
<dbReference type="Proteomes" id="UP001180973">
    <property type="component" value="Unassembled WGS sequence"/>
</dbReference>
<organism evidence="1 2">
    <name type="scientific">Micromonospora reichwaldensis</name>
    <dbReference type="NCBI Taxonomy" id="3075516"/>
    <lineage>
        <taxon>Bacteria</taxon>
        <taxon>Bacillati</taxon>
        <taxon>Actinomycetota</taxon>
        <taxon>Actinomycetes</taxon>
        <taxon>Micromonosporales</taxon>
        <taxon>Micromonosporaceae</taxon>
        <taxon>Micromonospora</taxon>
    </lineage>
</organism>
<reference evidence="1" key="1">
    <citation type="submission" date="2023-09" db="EMBL/GenBank/DDBJ databases">
        <title>30 novel species of actinomycetes from the DSMZ collection.</title>
        <authorList>
            <person name="Nouioui I."/>
        </authorList>
    </citation>
    <scope>NUCLEOTIDE SEQUENCE</scope>
    <source>
        <strain evidence="1">DSM 115977</strain>
    </source>
</reference>
<dbReference type="EMBL" id="JAVRFL010000004">
    <property type="protein sequence ID" value="MDT0528284.1"/>
    <property type="molecule type" value="Genomic_DNA"/>
</dbReference>
<protein>
    <submittedName>
        <fullName evidence="1">SitI3 family protein</fullName>
    </submittedName>
</protein>
<gene>
    <name evidence="1" type="ORF">RM555_04645</name>
</gene>
<comment type="caution">
    <text evidence="1">The sequence shown here is derived from an EMBL/GenBank/DDBJ whole genome shotgun (WGS) entry which is preliminary data.</text>
</comment>
<proteinExistence type="predicted"/>
<dbReference type="InterPro" id="IPR049799">
    <property type="entry name" value="SitI3-like"/>
</dbReference>
<dbReference type="NCBIfam" id="NF040657">
    <property type="entry name" value="immun_SitI3"/>
    <property type="match status" value="1"/>
</dbReference>
<name>A0ABU2WQU5_9ACTN</name>
<accession>A0ABU2WQU5</accession>
<sequence>MAVEFRLTLAGDLPLDHVADLVAVDAAEKPRPSGTNPRLFSARLYDTRGYALTVSSGSQGYFDAEADDGARWEWEPDTYVDIDFSLRADDVVDKGIPNMMKAVARVLAARQEDAALVQNGNWLLLTRVGGELRRHRPTWWSHYGIGDVIITQ</sequence>